<dbReference type="STRING" id="1842532.A7E78_01790"/>
<keyword evidence="3" id="KW-0175">Coiled coil</keyword>
<dbReference type="PANTHER" id="PTHR45138">
    <property type="entry name" value="REGULATORY COMPONENTS OF SENSORY TRANSDUCTION SYSTEM"/>
    <property type="match status" value="1"/>
</dbReference>
<dbReference type="GO" id="GO:0005886">
    <property type="term" value="C:plasma membrane"/>
    <property type="evidence" value="ECO:0007669"/>
    <property type="project" value="TreeGrafter"/>
</dbReference>
<dbReference type="Gene3D" id="3.30.450.20">
    <property type="entry name" value="PAS domain"/>
    <property type="match status" value="1"/>
</dbReference>
<dbReference type="NCBIfam" id="TIGR00229">
    <property type="entry name" value="sensory_box"/>
    <property type="match status" value="1"/>
</dbReference>
<dbReference type="GO" id="GO:1902201">
    <property type="term" value="P:negative regulation of bacterial-type flagellum-dependent cell motility"/>
    <property type="evidence" value="ECO:0007669"/>
    <property type="project" value="TreeGrafter"/>
</dbReference>
<evidence type="ECO:0000256" key="2">
    <source>
        <dbReference type="ARBA" id="ARBA00034247"/>
    </source>
</evidence>
<dbReference type="SMART" id="SM00091">
    <property type="entry name" value="PAS"/>
    <property type="match status" value="1"/>
</dbReference>
<reference evidence="7 8" key="1">
    <citation type="journal article" date="2017" name="Genome Announc.">
        <title>Complete Genome Sequences of Two Acetylene-Fermenting Pelobacter acetylenicus Strains.</title>
        <authorList>
            <person name="Sutton J.M."/>
            <person name="Baesman S.M."/>
            <person name="Fierst J.L."/>
            <person name="Poret-Peterson A.T."/>
            <person name="Oremland R.S."/>
            <person name="Dunlap D.S."/>
            <person name="Akob D.M."/>
        </authorList>
    </citation>
    <scope>NUCLEOTIDE SEQUENCE [LARGE SCALE GENOMIC DNA]</scope>
    <source>
        <strain evidence="7 8">SFB93</strain>
    </source>
</reference>
<feature type="domain" description="GGDEF" evidence="6">
    <location>
        <begin position="218"/>
        <end position="353"/>
    </location>
</feature>
<dbReference type="GO" id="GO:0043709">
    <property type="term" value="P:cell adhesion involved in single-species biofilm formation"/>
    <property type="evidence" value="ECO:0007669"/>
    <property type="project" value="TreeGrafter"/>
</dbReference>
<dbReference type="PROSITE" id="PS50887">
    <property type="entry name" value="GGDEF"/>
    <property type="match status" value="1"/>
</dbReference>
<dbReference type="InterPro" id="IPR000160">
    <property type="entry name" value="GGDEF_dom"/>
</dbReference>
<dbReference type="SUPFAM" id="SSF55073">
    <property type="entry name" value="Nucleotide cyclase"/>
    <property type="match status" value="1"/>
</dbReference>
<dbReference type="SUPFAM" id="SSF55785">
    <property type="entry name" value="PYP-like sensor domain (PAS domain)"/>
    <property type="match status" value="1"/>
</dbReference>
<dbReference type="FunFam" id="3.30.70.270:FF:000001">
    <property type="entry name" value="Diguanylate cyclase domain protein"/>
    <property type="match status" value="1"/>
</dbReference>
<dbReference type="InterPro" id="IPR000014">
    <property type="entry name" value="PAS"/>
</dbReference>
<feature type="coiled-coil region" evidence="3">
    <location>
        <begin position="8"/>
        <end position="35"/>
    </location>
</feature>
<dbReference type="EMBL" id="CP015519">
    <property type="protein sequence ID" value="APG26702.1"/>
    <property type="molecule type" value="Genomic_DNA"/>
</dbReference>
<dbReference type="Pfam" id="PF13426">
    <property type="entry name" value="PAS_9"/>
    <property type="match status" value="1"/>
</dbReference>
<dbReference type="PANTHER" id="PTHR45138:SF9">
    <property type="entry name" value="DIGUANYLATE CYCLASE DGCM-RELATED"/>
    <property type="match status" value="1"/>
</dbReference>
<dbReference type="CDD" id="cd01949">
    <property type="entry name" value="GGDEF"/>
    <property type="match status" value="1"/>
</dbReference>
<dbReference type="SMART" id="SM00267">
    <property type="entry name" value="GGDEF"/>
    <property type="match status" value="1"/>
</dbReference>
<dbReference type="GO" id="GO:0052621">
    <property type="term" value="F:diguanylate cyclase activity"/>
    <property type="evidence" value="ECO:0007669"/>
    <property type="project" value="UniProtKB-EC"/>
</dbReference>
<name>A0A1L3GLA3_9BACT</name>
<accession>A0A1L3GLA3</accession>
<evidence type="ECO:0000259" key="6">
    <source>
        <dbReference type="PROSITE" id="PS50887"/>
    </source>
</evidence>
<evidence type="ECO:0000259" key="5">
    <source>
        <dbReference type="PROSITE" id="PS50113"/>
    </source>
</evidence>
<dbReference type="AlphaFoldDB" id="A0A1L3GLA3"/>
<evidence type="ECO:0000256" key="1">
    <source>
        <dbReference type="ARBA" id="ARBA00012528"/>
    </source>
</evidence>
<dbReference type="CDD" id="cd00130">
    <property type="entry name" value="PAS"/>
    <property type="match status" value="1"/>
</dbReference>
<protein>
    <recommendedName>
        <fullName evidence="1">diguanylate cyclase</fullName>
        <ecNumber evidence="1">2.7.7.65</ecNumber>
    </recommendedName>
</protein>
<evidence type="ECO:0000313" key="7">
    <source>
        <dbReference type="EMBL" id="APG26702.1"/>
    </source>
</evidence>
<dbReference type="KEGG" id="pef:A7E78_01790"/>
<dbReference type="Pfam" id="PF00990">
    <property type="entry name" value="GGDEF"/>
    <property type="match status" value="1"/>
</dbReference>
<gene>
    <name evidence="7" type="ORF">A7E78_01790</name>
</gene>
<dbReference type="InterPro" id="IPR035965">
    <property type="entry name" value="PAS-like_dom_sf"/>
</dbReference>
<proteinExistence type="predicted"/>
<dbReference type="Gene3D" id="3.30.70.270">
    <property type="match status" value="1"/>
</dbReference>
<feature type="domain" description="PAS" evidence="4">
    <location>
        <begin position="56"/>
        <end position="101"/>
    </location>
</feature>
<dbReference type="InterPro" id="IPR000700">
    <property type="entry name" value="PAS-assoc_C"/>
</dbReference>
<dbReference type="InterPro" id="IPR050469">
    <property type="entry name" value="Diguanylate_Cyclase"/>
</dbReference>
<dbReference type="InterPro" id="IPR029787">
    <property type="entry name" value="Nucleotide_cyclase"/>
</dbReference>
<dbReference type="Proteomes" id="UP000182517">
    <property type="component" value="Chromosome"/>
</dbReference>
<dbReference type="PROSITE" id="PS50113">
    <property type="entry name" value="PAC"/>
    <property type="match status" value="1"/>
</dbReference>
<evidence type="ECO:0000259" key="4">
    <source>
        <dbReference type="PROSITE" id="PS50112"/>
    </source>
</evidence>
<dbReference type="PROSITE" id="PS50112">
    <property type="entry name" value="PAS"/>
    <property type="match status" value="1"/>
</dbReference>
<dbReference type="EC" id="2.7.7.65" evidence="1"/>
<comment type="catalytic activity">
    <reaction evidence="2">
        <text>2 GTP = 3',3'-c-di-GMP + 2 diphosphate</text>
        <dbReference type="Rhea" id="RHEA:24898"/>
        <dbReference type="ChEBI" id="CHEBI:33019"/>
        <dbReference type="ChEBI" id="CHEBI:37565"/>
        <dbReference type="ChEBI" id="CHEBI:58805"/>
        <dbReference type="EC" id="2.7.7.65"/>
    </reaction>
</comment>
<organism evidence="7 8">
    <name type="scientific">Syntrophotalea acetylenivorans</name>
    <dbReference type="NCBI Taxonomy" id="1842532"/>
    <lineage>
        <taxon>Bacteria</taxon>
        <taxon>Pseudomonadati</taxon>
        <taxon>Thermodesulfobacteriota</taxon>
        <taxon>Desulfuromonadia</taxon>
        <taxon>Desulfuromonadales</taxon>
        <taxon>Syntrophotaleaceae</taxon>
        <taxon>Syntrophotalea</taxon>
    </lineage>
</organism>
<keyword evidence="8" id="KW-1185">Reference proteome</keyword>
<feature type="domain" description="PAC" evidence="5">
    <location>
        <begin position="127"/>
        <end position="179"/>
    </location>
</feature>
<dbReference type="InterPro" id="IPR043128">
    <property type="entry name" value="Rev_trsase/Diguanyl_cyclase"/>
</dbReference>
<sequence length="353" mass="38551">MCADASQIEELKERIRRLEEERNYLRSSCDELQGSHDILLEAIGAANQKQVQAEMLSMELDQVFSSCADAMWVVRNDKIVVRANDAMLNLLGKTSAEVVGRPCNTLLEAPLCNGKSCPLELSINSLSAKEYDVSRGISSGEQHFIVSAAPLVTLDGTPGIVAQFKDITDRKQAEAALAKANITLARLARLDSLTQLPNRRSFDENIEREWRRLAREKQSLSLVLCDIDFFKPYNDTYGHQTGDDCLRQVAQALGGCAMRAGDLACRYGGEEFVFLLPNTPLEGATKFAERVRHAIEALALPHETSRAASVVTLSLGVASQIPGSGTSPEILIRAADEALYQAKEAGRNQVAAS</sequence>
<dbReference type="NCBIfam" id="TIGR00254">
    <property type="entry name" value="GGDEF"/>
    <property type="match status" value="1"/>
</dbReference>
<evidence type="ECO:0000256" key="3">
    <source>
        <dbReference type="SAM" id="Coils"/>
    </source>
</evidence>
<evidence type="ECO:0000313" key="8">
    <source>
        <dbReference type="Proteomes" id="UP000182517"/>
    </source>
</evidence>